<keyword evidence="1" id="KW-0732">Signal</keyword>
<evidence type="ECO:0000256" key="1">
    <source>
        <dbReference type="SAM" id="SignalP"/>
    </source>
</evidence>
<sequence>MYFKKTTYKLYFLLCFIFGFSIQSASSQMLIGKPTFSFTQVCASDGFNTYSTTFNFNPTSALEASNQFSVELSDPNGDFSNANTITTLYTSAPGEIMTSPTTVNFSFPETIAGENYALRIRSSAPNITSNASNTFAAYYKLHNSPFTINNMVPTVTFCAGGSYLLTIDNPGSGNNDSPLNYPSLSFKWYKETGPTTSIYVADGPSLSVVEAGTYFVETDYGSCSSNSFSNRVAVDVANSGQVQTSITASLGSVFCPVQGANTLSTSSGNSYKWYKNDIEIIGATSQSYDTTESGVYSVEVNYGGCSAIASIEIESQMFDAEINVDQENILEEDESLYVSISSTANSPEYSWYLNGVQISAMTQDSYDIDIAGNYKVVVTETDGCAASIDFYFKIIKDYDLFPDVDNIPNLISPNNDHINDTWVLPTKYISGTNTQITIYSNRGEIVYQTNEYLNSWPEEDLNLKSVNQVYYYVITTSNNEVKKGSITIIK</sequence>
<keyword evidence="3" id="KW-1185">Reference proteome</keyword>
<dbReference type="InterPro" id="IPR013783">
    <property type="entry name" value="Ig-like_fold"/>
</dbReference>
<dbReference type="RefSeq" id="WP_092136587.1">
    <property type="nucleotide sequence ID" value="NZ_FNQK01000025.1"/>
</dbReference>
<accession>A0A1H4D6P1</accession>
<organism evidence="2 3">
    <name type="scientific">Bizionia paragorgiae</name>
    <dbReference type="NCBI Taxonomy" id="283786"/>
    <lineage>
        <taxon>Bacteria</taxon>
        <taxon>Pseudomonadati</taxon>
        <taxon>Bacteroidota</taxon>
        <taxon>Flavobacteriia</taxon>
        <taxon>Flavobacteriales</taxon>
        <taxon>Flavobacteriaceae</taxon>
        <taxon>Bizionia</taxon>
    </lineage>
</organism>
<feature type="chain" id="PRO_5011708161" evidence="1">
    <location>
        <begin position="26"/>
        <end position="490"/>
    </location>
</feature>
<evidence type="ECO:0000313" key="2">
    <source>
        <dbReference type="EMBL" id="SEA68331.1"/>
    </source>
</evidence>
<reference evidence="3" key="1">
    <citation type="submission" date="2016-10" db="EMBL/GenBank/DDBJ databases">
        <authorList>
            <person name="Varghese N."/>
            <person name="Submissions S."/>
        </authorList>
    </citation>
    <scope>NUCLEOTIDE SEQUENCE [LARGE SCALE GENOMIC DNA]</scope>
    <source>
        <strain evidence="3">DSM 23842</strain>
    </source>
</reference>
<dbReference type="Gene3D" id="2.60.40.10">
    <property type="entry name" value="Immunoglobulins"/>
    <property type="match status" value="1"/>
</dbReference>
<gene>
    <name evidence="2" type="ORF">SAMN04487990_12520</name>
</gene>
<feature type="signal peptide" evidence="1">
    <location>
        <begin position="1"/>
        <end position="25"/>
    </location>
</feature>
<dbReference type="STRING" id="283786.SAMN04487990_12520"/>
<evidence type="ECO:0000313" key="3">
    <source>
        <dbReference type="Proteomes" id="UP000198846"/>
    </source>
</evidence>
<proteinExistence type="predicted"/>
<dbReference type="Pfam" id="PF13585">
    <property type="entry name" value="CHU_C"/>
    <property type="match status" value="1"/>
</dbReference>
<dbReference type="Proteomes" id="UP000198846">
    <property type="component" value="Unassembled WGS sequence"/>
</dbReference>
<name>A0A1H4D6P1_BIZPA</name>
<protein>
    <submittedName>
        <fullName evidence="2">Gliding motility-associated C-terminal domain-containing protein</fullName>
    </submittedName>
</protein>
<dbReference type="AlphaFoldDB" id="A0A1H4D6P1"/>
<dbReference type="EMBL" id="FNQK01000025">
    <property type="protein sequence ID" value="SEA68331.1"/>
    <property type="molecule type" value="Genomic_DNA"/>
</dbReference>
<dbReference type="OrthoDB" id="678019at2"/>